<evidence type="ECO:0000313" key="1">
    <source>
        <dbReference type="EMBL" id="SVD47968.1"/>
    </source>
</evidence>
<sequence length="160" mass="17487">MSKAYLFAAILLAGGIIGCIDAAEEDEELIEVLGIDDAYVTASKFLVDKFNDALYGAVCEKMMYEDGSFYNDEDVSECVQDANGAYKNGQNNAMMAPDWEYMEFENTAKQTASTGDIYSVTGVGIWCDDNDDCGAAKIIQLYMAQNSESGNWGYAAEGFR</sequence>
<accession>A0A382VQ03</accession>
<reference evidence="1" key="1">
    <citation type="submission" date="2018-05" db="EMBL/GenBank/DDBJ databases">
        <authorList>
            <person name="Lanie J.A."/>
            <person name="Ng W.-L."/>
            <person name="Kazmierczak K.M."/>
            <person name="Andrzejewski T.M."/>
            <person name="Davidsen T.M."/>
            <person name="Wayne K.J."/>
            <person name="Tettelin H."/>
            <person name="Glass J.I."/>
            <person name="Rusch D."/>
            <person name="Podicherti R."/>
            <person name="Tsui H.-C.T."/>
            <person name="Winkler M.E."/>
        </authorList>
    </citation>
    <scope>NUCLEOTIDE SEQUENCE</scope>
</reference>
<protein>
    <submittedName>
        <fullName evidence="1">Uncharacterized protein</fullName>
    </submittedName>
</protein>
<name>A0A382VQ03_9ZZZZ</name>
<dbReference type="AlphaFoldDB" id="A0A382VQ03"/>
<feature type="non-terminal residue" evidence="1">
    <location>
        <position position="160"/>
    </location>
</feature>
<dbReference type="EMBL" id="UINC01153314">
    <property type="protein sequence ID" value="SVD47968.1"/>
    <property type="molecule type" value="Genomic_DNA"/>
</dbReference>
<proteinExistence type="predicted"/>
<gene>
    <name evidence="1" type="ORF">METZ01_LOCUS400822</name>
</gene>
<organism evidence="1">
    <name type="scientific">marine metagenome</name>
    <dbReference type="NCBI Taxonomy" id="408172"/>
    <lineage>
        <taxon>unclassified sequences</taxon>
        <taxon>metagenomes</taxon>
        <taxon>ecological metagenomes</taxon>
    </lineage>
</organism>
<dbReference type="PROSITE" id="PS51257">
    <property type="entry name" value="PROKAR_LIPOPROTEIN"/>
    <property type="match status" value="1"/>
</dbReference>